<gene>
    <name evidence="2" type="ORF">SAMN03080615_03250</name>
</gene>
<dbReference type="SFLD" id="SFLDG01129">
    <property type="entry name" value="C1.5:_HAD__Beta-PGM__Phosphata"/>
    <property type="match status" value="1"/>
</dbReference>
<keyword evidence="3" id="KW-1185">Reference proteome</keyword>
<dbReference type="SFLD" id="SFLDS00003">
    <property type="entry name" value="Haloacid_Dehalogenase"/>
    <property type="match status" value="1"/>
</dbReference>
<name>A0A1H9JZQ1_9GAMM</name>
<dbReference type="PANTHER" id="PTHR43316">
    <property type="entry name" value="HYDROLASE, HALOACID DELAHOGENASE-RELATED"/>
    <property type="match status" value="1"/>
</dbReference>
<dbReference type="Proteomes" id="UP000198749">
    <property type="component" value="Unassembled WGS sequence"/>
</dbReference>
<dbReference type="InterPro" id="IPR006439">
    <property type="entry name" value="HAD-SF_hydro_IA"/>
</dbReference>
<dbReference type="PANTHER" id="PTHR43316:SF3">
    <property type="entry name" value="HALOACID DEHALOGENASE, TYPE II (AFU_ORTHOLOGUE AFUA_2G07750)-RELATED"/>
    <property type="match status" value="1"/>
</dbReference>
<dbReference type="RefSeq" id="WP_245756613.1">
    <property type="nucleotide sequence ID" value="NZ_AP025284.1"/>
</dbReference>
<dbReference type="AlphaFoldDB" id="A0A1H9JZQ1"/>
<dbReference type="SUPFAM" id="SSF56784">
    <property type="entry name" value="HAD-like"/>
    <property type="match status" value="1"/>
</dbReference>
<sequence>MTMIKCITFDLDDTLWAVDPVIVEANKTLYRWLSENAGLFVKCYQLRDFDHLKKKALQRFPDIGHSVTLIRLKQLEIGLEDAGYSHDQAVALSRQAFEVFIEARNQVELFEHARAMLEQLQRAGYLIGALSNGNADVRRVGLGDLFDFALNADGVGKEKPHPLMFQQMLHQHQLRPEQVIHIGDNPHHDIVGAKNAGLWTIWVNRDQQEWPEGDPADRSVICLSEIPDKVAEIAALAAHRATL</sequence>
<dbReference type="InterPro" id="IPR036412">
    <property type="entry name" value="HAD-like_sf"/>
</dbReference>
<reference evidence="3" key="1">
    <citation type="submission" date="2016-10" db="EMBL/GenBank/DDBJ databases">
        <authorList>
            <person name="Varghese N."/>
            <person name="Submissions S."/>
        </authorList>
    </citation>
    <scope>NUCLEOTIDE SEQUENCE [LARGE SCALE GENOMIC DNA]</scope>
    <source>
        <strain evidence="3">DSM 18887</strain>
    </source>
</reference>
<dbReference type="NCBIfam" id="TIGR01509">
    <property type="entry name" value="HAD-SF-IA-v3"/>
    <property type="match status" value="1"/>
</dbReference>
<dbReference type="InterPro" id="IPR051540">
    <property type="entry name" value="S-2-haloacid_dehalogenase"/>
</dbReference>
<evidence type="ECO:0000313" key="3">
    <source>
        <dbReference type="Proteomes" id="UP000198749"/>
    </source>
</evidence>
<protein>
    <submittedName>
        <fullName evidence="2">Putative hydrolase of the HAD superfamily</fullName>
    </submittedName>
</protein>
<dbReference type="EMBL" id="FOGB01000011">
    <property type="protein sequence ID" value="SEQ92300.1"/>
    <property type="molecule type" value="Genomic_DNA"/>
</dbReference>
<dbReference type="NCBIfam" id="TIGR01549">
    <property type="entry name" value="HAD-SF-IA-v1"/>
    <property type="match status" value="1"/>
</dbReference>
<dbReference type="STRING" id="355243.SAMN03080615_03250"/>
<keyword evidence="1 2" id="KW-0378">Hydrolase</keyword>
<dbReference type="PRINTS" id="PR00413">
    <property type="entry name" value="HADHALOGNASE"/>
</dbReference>
<evidence type="ECO:0000313" key="2">
    <source>
        <dbReference type="EMBL" id="SEQ92300.1"/>
    </source>
</evidence>
<dbReference type="Gene3D" id="3.40.50.1000">
    <property type="entry name" value="HAD superfamily/HAD-like"/>
    <property type="match status" value="1"/>
</dbReference>
<dbReference type="Pfam" id="PF00702">
    <property type="entry name" value="Hydrolase"/>
    <property type="match status" value="1"/>
</dbReference>
<accession>A0A1H9JZQ1</accession>
<organism evidence="2 3">
    <name type="scientific">Amphritea atlantica</name>
    <dbReference type="NCBI Taxonomy" id="355243"/>
    <lineage>
        <taxon>Bacteria</taxon>
        <taxon>Pseudomonadati</taxon>
        <taxon>Pseudomonadota</taxon>
        <taxon>Gammaproteobacteria</taxon>
        <taxon>Oceanospirillales</taxon>
        <taxon>Oceanospirillaceae</taxon>
        <taxon>Amphritea</taxon>
    </lineage>
</organism>
<dbReference type="GO" id="GO:0016787">
    <property type="term" value="F:hydrolase activity"/>
    <property type="evidence" value="ECO:0007669"/>
    <property type="project" value="UniProtKB-KW"/>
</dbReference>
<dbReference type="Gene3D" id="1.20.120.1600">
    <property type="match status" value="1"/>
</dbReference>
<dbReference type="InterPro" id="IPR023214">
    <property type="entry name" value="HAD_sf"/>
</dbReference>
<evidence type="ECO:0000256" key="1">
    <source>
        <dbReference type="ARBA" id="ARBA00022801"/>
    </source>
</evidence>
<proteinExistence type="predicted"/>